<keyword evidence="1" id="KW-1133">Transmembrane helix</keyword>
<dbReference type="AlphaFoldDB" id="A0A4U7N598"/>
<evidence type="ECO:0000259" key="2">
    <source>
        <dbReference type="PROSITE" id="PS50883"/>
    </source>
</evidence>
<dbReference type="Pfam" id="PF00990">
    <property type="entry name" value="GGDEF"/>
    <property type="match status" value="1"/>
</dbReference>
<dbReference type="InterPro" id="IPR029787">
    <property type="entry name" value="Nucleotide_cyclase"/>
</dbReference>
<dbReference type="Pfam" id="PF00563">
    <property type="entry name" value="EAL"/>
    <property type="match status" value="1"/>
</dbReference>
<dbReference type="OrthoDB" id="9814202at2"/>
<dbReference type="CDD" id="cd01948">
    <property type="entry name" value="EAL"/>
    <property type="match status" value="1"/>
</dbReference>
<dbReference type="PANTHER" id="PTHR33121:SF70">
    <property type="entry name" value="SIGNALING PROTEIN YKOW"/>
    <property type="match status" value="1"/>
</dbReference>
<keyword evidence="1" id="KW-0472">Membrane</keyword>
<keyword evidence="1" id="KW-0812">Transmembrane</keyword>
<feature type="domain" description="GGDEF" evidence="3">
    <location>
        <begin position="102"/>
        <end position="238"/>
    </location>
</feature>
<keyword evidence="5" id="KW-1185">Reference proteome</keyword>
<dbReference type="SMART" id="SM00052">
    <property type="entry name" value="EAL"/>
    <property type="match status" value="1"/>
</dbReference>
<dbReference type="EMBL" id="SULI01000007">
    <property type="protein sequence ID" value="TKZ20989.1"/>
    <property type="molecule type" value="Genomic_DNA"/>
</dbReference>
<reference evidence="4 5" key="1">
    <citation type="submission" date="2019-04" db="EMBL/GenBank/DDBJ databases">
        <title>Genome sequence of Pelagicola litoralis CL-ES2.</title>
        <authorList>
            <person name="Cao J."/>
        </authorList>
    </citation>
    <scope>NUCLEOTIDE SEQUENCE [LARGE SCALE GENOMIC DNA]</scope>
    <source>
        <strain evidence="4 5">CL-ES2</strain>
    </source>
</reference>
<dbReference type="Gene3D" id="3.30.70.270">
    <property type="match status" value="1"/>
</dbReference>
<evidence type="ECO:0000259" key="3">
    <source>
        <dbReference type="PROSITE" id="PS50887"/>
    </source>
</evidence>
<dbReference type="GO" id="GO:0071111">
    <property type="term" value="F:cyclic-guanylate-specific phosphodiesterase activity"/>
    <property type="evidence" value="ECO:0007669"/>
    <property type="project" value="InterPro"/>
</dbReference>
<feature type="domain" description="EAL" evidence="2">
    <location>
        <begin position="247"/>
        <end position="502"/>
    </location>
</feature>
<dbReference type="InterPro" id="IPR050706">
    <property type="entry name" value="Cyclic-di-GMP_PDE-like"/>
</dbReference>
<gene>
    <name evidence="4" type="ORF">FAP39_07695</name>
</gene>
<dbReference type="RefSeq" id="WP_138015819.1">
    <property type="nucleotide sequence ID" value="NZ_SULI01000007.1"/>
</dbReference>
<dbReference type="PANTHER" id="PTHR33121">
    <property type="entry name" value="CYCLIC DI-GMP PHOSPHODIESTERASE PDEF"/>
    <property type="match status" value="1"/>
</dbReference>
<proteinExistence type="predicted"/>
<dbReference type="PROSITE" id="PS50883">
    <property type="entry name" value="EAL"/>
    <property type="match status" value="1"/>
</dbReference>
<feature type="transmembrane region" description="Helical" evidence="1">
    <location>
        <begin position="21"/>
        <end position="39"/>
    </location>
</feature>
<dbReference type="InterPro" id="IPR035919">
    <property type="entry name" value="EAL_sf"/>
</dbReference>
<dbReference type="Proteomes" id="UP000306575">
    <property type="component" value="Unassembled WGS sequence"/>
</dbReference>
<dbReference type="SUPFAM" id="SSF55073">
    <property type="entry name" value="Nucleotide cyclase"/>
    <property type="match status" value="1"/>
</dbReference>
<dbReference type="SMART" id="SM00267">
    <property type="entry name" value="GGDEF"/>
    <property type="match status" value="1"/>
</dbReference>
<dbReference type="InterPro" id="IPR001633">
    <property type="entry name" value="EAL_dom"/>
</dbReference>
<dbReference type="PROSITE" id="PS50887">
    <property type="entry name" value="GGDEF"/>
    <property type="match status" value="1"/>
</dbReference>
<dbReference type="SUPFAM" id="SSF141868">
    <property type="entry name" value="EAL domain-like"/>
    <property type="match status" value="1"/>
</dbReference>
<dbReference type="Gene3D" id="3.20.20.450">
    <property type="entry name" value="EAL domain"/>
    <property type="match status" value="1"/>
</dbReference>
<comment type="caution">
    <text evidence="4">The sequence shown here is derived from an EMBL/GenBank/DDBJ whole genome shotgun (WGS) entry which is preliminary data.</text>
</comment>
<organism evidence="4 5">
    <name type="scientific">Shimia litoralis</name>
    <dbReference type="NCBI Taxonomy" id="420403"/>
    <lineage>
        <taxon>Bacteria</taxon>
        <taxon>Pseudomonadati</taxon>
        <taxon>Pseudomonadota</taxon>
        <taxon>Alphaproteobacteria</taxon>
        <taxon>Rhodobacterales</taxon>
        <taxon>Roseobacteraceae</taxon>
    </lineage>
</organism>
<dbReference type="InterPro" id="IPR043128">
    <property type="entry name" value="Rev_trsase/Diguanyl_cyclase"/>
</dbReference>
<protein>
    <submittedName>
        <fullName evidence="4">GGDEF domain-containing protein</fullName>
    </submittedName>
</protein>
<evidence type="ECO:0000313" key="4">
    <source>
        <dbReference type="EMBL" id="TKZ20989.1"/>
    </source>
</evidence>
<sequence length="516" mass="56478">MLLRNGLGTTKLRMTPAIEQSLNRAVPVLAAALILLVYVVGGEGWLLGVSMLLPSSILLFKRYAHLARYVRDPHQGFLRVLTEDAFHSTLTTMLRDATQTGRKSAYFLLNIDDLDAIRKRFGSNISEDVARCCARRLCDALREDDAISQIEDGKFAIALAPAHHLTTESCIQMAARIQSALEEPVLLSRASIFVSCAVGFATSHSSIGSSAEALRNAAQIAMAEALRASPSAIRAYSNELKQKSVSRRKAENEASHALERGEIKAWFQPQISTDTGRLSGLEALARWEHPTRGLLPPSEFLPIFERTGQMEALAKQMLDQSLRALQVWDSSGVSIPQIGVNFSADELRNPSLPEMVKWELDRFDLAPSRLAIEIIENVIAGSPDDIVARNVTALCKLGCPIDLDDFGTGHASISSIRHLPITRLKIDRSFVTQCDQDSDQRRMIAAILTMAERLGLDTLAEGVETAGEHAILSQLGCSHVQGFGISRPLAPTSVITWLHKHNAKLQTAPQIGKKAQ</sequence>
<evidence type="ECO:0000256" key="1">
    <source>
        <dbReference type="SAM" id="Phobius"/>
    </source>
</evidence>
<accession>A0A4U7N598</accession>
<evidence type="ECO:0000313" key="5">
    <source>
        <dbReference type="Proteomes" id="UP000306575"/>
    </source>
</evidence>
<name>A0A4U7N598_9RHOB</name>
<dbReference type="InterPro" id="IPR000160">
    <property type="entry name" value="GGDEF_dom"/>
</dbReference>